<organism evidence="1 2">
    <name type="scientific">Melastoma candidum</name>
    <dbReference type="NCBI Taxonomy" id="119954"/>
    <lineage>
        <taxon>Eukaryota</taxon>
        <taxon>Viridiplantae</taxon>
        <taxon>Streptophyta</taxon>
        <taxon>Embryophyta</taxon>
        <taxon>Tracheophyta</taxon>
        <taxon>Spermatophyta</taxon>
        <taxon>Magnoliopsida</taxon>
        <taxon>eudicotyledons</taxon>
        <taxon>Gunneridae</taxon>
        <taxon>Pentapetalae</taxon>
        <taxon>rosids</taxon>
        <taxon>malvids</taxon>
        <taxon>Myrtales</taxon>
        <taxon>Melastomataceae</taxon>
        <taxon>Melastomatoideae</taxon>
        <taxon>Melastomateae</taxon>
        <taxon>Melastoma</taxon>
    </lineage>
</organism>
<proteinExistence type="predicted"/>
<reference evidence="2" key="1">
    <citation type="journal article" date="2023" name="Front. Plant Sci.">
        <title>Chromosomal-level genome assembly of Melastoma candidum provides insights into trichome evolution.</title>
        <authorList>
            <person name="Zhong Y."/>
            <person name="Wu W."/>
            <person name="Sun C."/>
            <person name="Zou P."/>
            <person name="Liu Y."/>
            <person name="Dai S."/>
            <person name="Zhou R."/>
        </authorList>
    </citation>
    <scope>NUCLEOTIDE SEQUENCE [LARGE SCALE GENOMIC DNA]</scope>
</reference>
<dbReference type="Proteomes" id="UP001057402">
    <property type="component" value="Chromosome 4"/>
</dbReference>
<evidence type="ECO:0000313" key="2">
    <source>
        <dbReference type="Proteomes" id="UP001057402"/>
    </source>
</evidence>
<accession>A0ACB9R2T9</accession>
<dbReference type="EMBL" id="CM042883">
    <property type="protein sequence ID" value="KAI4373025.1"/>
    <property type="molecule type" value="Genomic_DNA"/>
</dbReference>
<gene>
    <name evidence="1" type="ORF">MLD38_011195</name>
</gene>
<name>A0ACB9R2T9_9MYRT</name>
<sequence length="473" mass="53041">MPSRWPVPSTALAILWAATRRSDLRRSISSPALSFEPRFQAKVNCCLDDECADFLPWLERKAGAEVSSVLSIGKSVHGRALCANKAIKSGVCIMRIPFDVQLSPDNLSPQLKSSMGKDIGHVAKLALVVLMEQKLGMHSEWAPYISRLPLPGESNSTIFWSENELAMVSKSLVYEETMHKKRKMITEFQAIKRTIASSTSLSEDVIFEDFKHAYSLVESRAWGSCSGYSLIPFADFVNHDGLSKAIVLHDEDKRLSEVISDRDYASGEEVLISYGKLPNSILLVDFGFTLSHNIHDEVSMQINVSKEDPLFKLKAHLLERHCSPGQRISKDLTPQAHSFIIREVRSVEGKGTGIPQSLRAAVRVLACTSSCELRDMTEEAALNDGRLGRRPLKNPDREIQAHYILKSRIAQVIKDHESSIMILRPLDLLGHSKPERRRLMAYHLLTGELRVLKSASAWVINHIRNLQEQRATD</sequence>
<evidence type="ECO:0000313" key="1">
    <source>
        <dbReference type="EMBL" id="KAI4373025.1"/>
    </source>
</evidence>
<keyword evidence="2" id="KW-1185">Reference proteome</keyword>
<protein>
    <submittedName>
        <fullName evidence="1">Uncharacterized protein</fullName>
    </submittedName>
</protein>
<comment type="caution">
    <text evidence="1">The sequence shown here is derived from an EMBL/GenBank/DDBJ whole genome shotgun (WGS) entry which is preliminary data.</text>
</comment>